<dbReference type="AlphaFoldDB" id="W8ACZ8"/>
<reference evidence="1" key="1">
    <citation type="submission" date="2013-07" db="EMBL/GenBank/DDBJ databases">
        <authorList>
            <person name="Geib S."/>
        </authorList>
    </citation>
    <scope>NUCLEOTIDE SEQUENCE</scope>
</reference>
<accession>W8ACZ8</accession>
<dbReference type="EMBL" id="GAMC01020715">
    <property type="protein sequence ID" value="JAB85840.1"/>
    <property type="molecule type" value="mRNA"/>
</dbReference>
<proteinExistence type="evidence at transcript level"/>
<reference evidence="1" key="2">
    <citation type="journal article" date="2014" name="BMC Genomics">
        <title>A genomic perspective to assessing quality of mass-reared SIT flies used in Mediterranean fruit fly (Ceratitis capitata) eradication in California.</title>
        <authorList>
            <person name="Calla B."/>
            <person name="Hall B."/>
            <person name="Hou S."/>
            <person name="Geib S.M."/>
        </authorList>
    </citation>
    <scope>NUCLEOTIDE SEQUENCE</scope>
</reference>
<dbReference type="Pfam" id="PF03564">
    <property type="entry name" value="DUF1759"/>
    <property type="match status" value="1"/>
</dbReference>
<dbReference type="EMBL" id="GAMC01020716">
    <property type="protein sequence ID" value="JAB85839.1"/>
    <property type="molecule type" value="mRNA"/>
</dbReference>
<evidence type="ECO:0000313" key="1">
    <source>
        <dbReference type="EMBL" id="JAB85840.1"/>
    </source>
</evidence>
<organism evidence="1">
    <name type="scientific">Ceratitis capitata</name>
    <name type="common">Mediterranean fruit fly</name>
    <name type="synonym">Tephritis capitata</name>
    <dbReference type="NCBI Taxonomy" id="7213"/>
    <lineage>
        <taxon>Eukaryota</taxon>
        <taxon>Metazoa</taxon>
        <taxon>Ecdysozoa</taxon>
        <taxon>Arthropoda</taxon>
        <taxon>Hexapoda</taxon>
        <taxon>Insecta</taxon>
        <taxon>Pterygota</taxon>
        <taxon>Neoptera</taxon>
        <taxon>Endopterygota</taxon>
        <taxon>Diptera</taxon>
        <taxon>Brachycera</taxon>
        <taxon>Muscomorpha</taxon>
        <taxon>Tephritoidea</taxon>
        <taxon>Tephritidae</taxon>
        <taxon>Ceratitis</taxon>
        <taxon>Ceratitis</taxon>
    </lineage>
</organism>
<dbReference type="EMBL" id="GAMC01020714">
    <property type="protein sequence ID" value="JAB85841.1"/>
    <property type="molecule type" value="mRNA"/>
</dbReference>
<name>W8ACZ8_CERCA</name>
<protein>
    <submittedName>
        <fullName evidence="1">Uncharacterized protein</fullName>
    </submittedName>
</protein>
<dbReference type="InterPro" id="IPR005312">
    <property type="entry name" value="DUF1759"/>
</dbReference>
<sequence length="253" mass="29427">MEHQVTKCKPHYPCAQIFDKTNDGLMRYCARFNSSPIEEFSENLLKIKNNSLDDWYKQVQDAYDVLFQKDKEDLPANFLALAEGKYQFSIDTYENTKAKIVQQLKLISAVNQPMSSSQIEPRPKIVEQPEIYLQLPPCDTETFYGGYDEWPSFRDMFTAVYINHPLLSPAQKLYHLRYKTRGQAGDIVKRFALTNDNFQLAWDALHSPYENKRQLVDNQVTTLLNLPKVRKETSEEFINALNTSSRNPLLCIK</sequence>
<dbReference type="OrthoDB" id="8010063at2759"/>